<evidence type="ECO:0000313" key="2">
    <source>
        <dbReference type="Proteomes" id="UP001056778"/>
    </source>
</evidence>
<sequence>MEPSQEPISVRINRINAYILGRLDATKNFTHAFTKESLLDALQLLYDECNTDHLKNSDRNIKQFIEKNRKSISTLKQLRVNLSDFDIKNVIGRGHFGEVHLVKEIQTGDIYAMKTIKKYKSLEQKYTSFEEERNIMAFSLSPWITKLQYAFHDSANLYFIMEYHPGGDLLGLLNRQGGTLPETAASFYIAEIVLGLNDLHNMGYVHRDIKPDNILLDRCGHIKLVDFGSASTLGSKGEASNIIPIGTPDYIAPEVLQSLDNRNQKAQYSVVCDYWSLGILAYELTIGTTPFLGQNTTGTYSKILNHKNTLKFPPDVVLSQAYVSLIKGLLTNQESRLSYKEIITHPLYSNTDFTTLRDQVPPFVPKITSVDDTSNFTDILDRKKEPHIDDFKTKTQFSGKNLPFVGFTYTFKTGNEYKDNSYSSNSSLMKDETLASMKKEIERLQKAIRKNEDSFQEMENIGKKYEEKCRKLENAESVRNALEKDLANSIAECSALKRTIELERKDRKDLERKALDLIKSAKVKWEAAEKIKIDSLSEDMNKQQDKITRLEQENRALHDQIREISKLENMHKASLERVENLSRRSVVNLESRLQKVTVQSQNDITDIQTKLSVETNKNFDLENKVMNYEKLNSYLKSEVETLRHKILVLQKSIDQSTITIKEQEDVIETLKHAKEKGFKFKEKIKDIQEENASLKMKALKADLEFEKLSHQTILEEIAEKRKHEVQKLNEELKEALNKNSENERKLKEADLNEENYRFKIKALEDLLTELQSGVSKLENSSEKQGVLQQQIERLEQQLVEVHESFAVEKQEFIQFKSKHWRLEKQFENATLDKKIVERDLKEIKEENIKLTNEINSLNTTLGETKKMHQKALLELNNLNENLSSEIMKLTDIVNNLEEKLQFEKEKSDDEKTIVQQLNKESAEKDKEYQALQREYDALVFEKNNYQKQLEHFEASNSKLINQFERIMKEKADLFNEIENYKKEQHNNQVNRNTLRETCVVLEDQLVEYEQLYKESEDKRNILAIEIDKLKADLAAERNNIMEARKLTNEEKSFKLLAETKCRKLAEDIEHLQEENSSYKDQCKEFKSYSSTLSEELNVAEQRITDLKIEIKNLTRQIENCLSENQMLKEENSNQLTHLNSVKESNYKLGQDLNEFRNLNKALFEQSEQLNNLLIEKDIFLKERELKTESTIHQQTKLIDFLQSKLQMEENKKKKTLSDKLFGPSKKENQPPLSLVLNYRDLEHQLTKERDVTKNLRQEIIELKSKLYPDSSEKVNTVLDIKDHRKVLAQIVQSPQKNELYRQNSVQRMHHNIPHRFDTKICAKPITCNQCRNQIALGRTSRVCSECLITVHPQCISNLPSTCGLPHAFAKHYSDSLSRLHDSKAESANEISNETANIDIESWVKIPVKSSWEKYYACLTANTITIYEEPPNNETVKVVKSLDLKPPDSYGKVTMEPVVSEIGIPVANSDLPFVLKVEVSPNTTCWPPKYLIFMTLSIENRDKWCKALERIFNKTGEKYMGEDIYELTKEIDVNCIIEVDKDIKLFGADKGLFSYNNSTLNHISGPLHIQQIATLPKLNLVLMIVDENRVLISCDLRHLQSLCECAPCSKPSLQFQTINIKNMNGFHLFRTSCDKTNMLCIANARQLTIMKYDFKCKTFIPERILDTAEPTSCILFTEHSLIIGADKFFEIDLATYHADEFLDVSDRKLSSAITCYKLKSFPLSILRISKNPVEYLLCFHEFATFVDEYGRSTRGSDIKWTHLPHAFFYNSGYLYVVQFYAIEIIKITLDTMNDSTSSTDFESYKMEFPNVKYLGHGDNGIYIKTGNYIKYINASNLNPDTSLPLTVDIEQIDCDSDRFSFTSSIVQSLDGHLSDTESVPTSDRNSELHKKVKFSTDL</sequence>
<keyword evidence="1" id="KW-0418">Kinase</keyword>
<keyword evidence="2" id="KW-1185">Reference proteome</keyword>
<organism evidence="1 2">
    <name type="scientific">Holotrichia oblita</name>
    <name type="common">Chafer beetle</name>
    <dbReference type="NCBI Taxonomy" id="644536"/>
    <lineage>
        <taxon>Eukaryota</taxon>
        <taxon>Metazoa</taxon>
        <taxon>Ecdysozoa</taxon>
        <taxon>Arthropoda</taxon>
        <taxon>Hexapoda</taxon>
        <taxon>Insecta</taxon>
        <taxon>Pterygota</taxon>
        <taxon>Neoptera</taxon>
        <taxon>Endopterygota</taxon>
        <taxon>Coleoptera</taxon>
        <taxon>Polyphaga</taxon>
        <taxon>Scarabaeiformia</taxon>
        <taxon>Scarabaeidae</taxon>
        <taxon>Melolonthinae</taxon>
        <taxon>Holotrichia</taxon>
    </lineage>
</organism>
<dbReference type="EMBL" id="CM043018">
    <property type="protein sequence ID" value="KAI4463653.1"/>
    <property type="molecule type" value="Genomic_DNA"/>
</dbReference>
<name>A0ACB9TA40_HOLOL</name>
<protein>
    <submittedName>
        <fullName evidence="1">Myotonic dystrophy s/t kinase-related</fullName>
    </submittedName>
</protein>
<dbReference type="Proteomes" id="UP001056778">
    <property type="component" value="Chromosome 4"/>
</dbReference>
<reference evidence="1" key="1">
    <citation type="submission" date="2022-04" db="EMBL/GenBank/DDBJ databases">
        <title>Chromosome-scale genome assembly of Holotrichia oblita Faldermann.</title>
        <authorList>
            <person name="Rongchong L."/>
        </authorList>
    </citation>
    <scope>NUCLEOTIDE SEQUENCE</scope>
    <source>
        <strain evidence="1">81SQS9</strain>
    </source>
</reference>
<evidence type="ECO:0000313" key="1">
    <source>
        <dbReference type="EMBL" id="KAI4463653.1"/>
    </source>
</evidence>
<accession>A0ACB9TA40</accession>
<keyword evidence="1" id="KW-0808">Transferase</keyword>
<proteinExistence type="predicted"/>
<gene>
    <name evidence="1" type="ORF">MML48_4g00014973</name>
</gene>
<comment type="caution">
    <text evidence="1">The sequence shown here is derived from an EMBL/GenBank/DDBJ whole genome shotgun (WGS) entry which is preliminary data.</text>
</comment>